<accession>A0A182WTW0</accession>
<organism evidence="3 4">
    <name type="scientific">Anopheles quadriannulatus</name>
    <name type="common">Mosquito</name>
    <dbReference type="NCBI Taxonomy" id="34691"/>
    <lineage>
        <taxon>Eukaryota</taxon>
        <taxon>Metazoa</taxon>
        <taxon>Ecdysozoa</taxon>
        <taxon>Arthropoda</taxon>
        <taxon>Hexapoda</taxon>
        <taxon>Insecta</taxon>
        <taxon>Pterygota</taxon>
        <taxon>Neoptera</taxon>
        <taxon>Endopterygota</taxon>
        <taxon>Diptera</taxon>
        <taxon>Nematocera</taxon>
        <taxon>Culicoidea</taxon>
        <taxon>Culicidae</taxon>
        <taxon>Anophelinae</taxon>
        <taxon>Anopheles</taxon>
    </lineage>
</organism>
<feature type="coiled-coil region" evidence="1">
    <location>
        <begin position="359"/>
        <end position="422"/>
    </location>
</feature>
<dbReference type="VEuPathDB" id="VectorBase:AQUA000965"/>
<reference evidence="3" key="1">
    <citation type="submission" date="2020-05" db="UniProtKB">
        <authorList>
            <consortium name="EnsemblMetazoa"/>
        </authorList>
    </citation>
    <scope>IDENTIFICATION</scope>
    <source>
        <strain evidence="3">SANGQUA</strain>
    </source>
</reference>
<name>A0A182WTW0_ANOQN</name>
<sequence length="577" mass="62688">MPAPLKPAPTAAPSTEINKLIDDVFVTSGAAINCGALRRLLQQLTALIQPGSGGGPCRCCCSASRVTIDGRSLKKSTSKTGKLSARSSTSKTKVGAKGGKDADKEHELILQKLQAVQTMLKVMQQKIAKIETRLPKSQSNVSLGKGGGRRGQNSKASSIRVGGGRGGMGGSAIARKHCCVSGRPPSVVVVGPSNLKASTRKLGKMVEPTPSDLEALVDEAIALPDGVINCTELNRLLKYLVEGMCKISQENDDARTTSDDRFQLLEDAIADLKEPEEPEEEAQEQPTVIQCGLALVCEPQEEDTSPKETAPKEVTSDALLEEIDAQASQFREQETKLLAVIGDLEQRLEKIEQLFYQKLERLSNEFQQFQQVVESKQTSVEEATSTPSMQQTTCAGDQIDKLSEFTDKLDELQRQMELLLSHRDQLPLRIEALLEEKLREGELMTSSKKSLQTDGGVSSGKGSVTPSRSCSQGRIAESAGTTQPARENLSCLSCDTKNVVQRKRDGRYLAPRTSAKLAMIARRLEESDAVPRLKPGARWSRTCGGSYTVVKPDERVFRQVNVQFNRTMQGESSANDS</sequence>
<evidence type="ECO:0000256" key="2">
    <source>
        <dbReference type="SAM" id="MobiDB-lite"/>
    </source>
</evidence>
<keyword evidence="4" id="KW-1185">Reference proteome</keyword>
<feature type="compositionally biased region" description="Polar residues" evidence="2">
    <location>
        <begin position="444"/>
        <end position="472"/>
    </location>
</feature>
<feature type="region of interest" description="Disordered" evidence="2">
    <location>
        <begin position="72"/>
        <end position="101"/>
    </location>
</feature>
<feature type="region of interest" description="Disordered" evidence="2">
    <location>
        <begin position="443"/>
        <end position="482"/>
    </location>
</feature>
<dbReference type="Proteomes" id="UP000076407">
    <property type="component" value="Unassembled WGS sequence"/>
</dbReference>
<keyword evidence="1" id="KW-0175">Coiled coil</keyword>
<evidence type="ECO:0000313" key="3">
    <source>
        <dbReference type="EnsemblMetazoa" id="AQUA000965-PA"/>
    </source>
</evidence>
<dbReference type="EnsemblMetazoa" id="AQUA000965-RA">
    <property type="protein sequence ID" value="AQUA000965-PA"/>
    <property type="gene ID" value="AQUA000965"/>
</dbReference>
<feature type="region of interest" description="Disordered" evidence="2">
    <location>
        <begin position="137"/>
        <end position="167"/>
    </location>
</feature>
<protein>
    <submittedName>
        <fullName evidence="3">Uncharacterized protein</fullName>
    </submittedName>
</protein>
<evidence type="ECO:0000313" key="4">
    <source>
        <dbReference type="Proteomes" id="UP000076407"/>
    </source>
</evidence>
<dbReference type="AlphaFoldDB" id="A0A182WTW0"/>
<dbReference type="STRING" id="34691.A0A182WTW0"/>
<evidence type="ECO:0000256" key="1">
    <source>
        <dbReference type="SAM" id="Coils"/>
    </source>
</evidence>
<proteinExistence type="predicted"/>